<dbReference type="CDD" id="cd02968">
    <property type="entry name" value="SCO"/>
    <property type="match status" value="1"/>
</dbReference>
<dbReference type="InterPro" id="IPR036249">
    <property type="entry name" value="Thioredoxin-like_sf"/>
</dbReference>
<feature type="signal peptide" evidence="3">
    <location>
        <begin position="1"/>
        <end position="24"/>
    </location>
</feature>
<evidence type="ECO:0000256" key="1">
    <source>
        <dbReference type="ARBA" id="ARBA00010996"/>
    </source>
</evidence>
<dbReference type="PANTHER" id="PTHR12151:SF25">
    <property type="entry name" value="LINALOOL DEHYDRATASE_ISOMERASE DOMAIN-CONTAINING PROTEIN"/>
    <property type="match status" value="1"/>
</dbReference>
<reference evidence="5 6" key="1">
    <citation type="submission" date="2020-03" db="EMBL/GenBank/DDBJ databases">
        <title>WGS of actinomycetes isolated from Thailand.</title>
        <authorList>
            <person name="Thawai C."/>
        </authorList>
    </citation>
    <scope>NUCLEOTIDE SEQUENCE [LARGE SCALE GENOMIC DNA]</scope>
    <source>
        <strain evidence="5 6">PRB2-1</strain>
    </source>
</reference>
<dbReference type="InterPro" id="IPR013766">
    <property type="entry name" value="Thioredoxin_domain"/>
</dbReference>
<evidence type="ECO:0000256" key="2">
    <source>
        <dbReference type="ARBA" id="ARBA00023008"/>
    </source>
</evidence>
<sequence length="223" mass="23190">MHPRPALALACAGLAAAGALTLSACSSRSGDSAGQPLAVVSAPTDPSAPPGAISLDTPLAKPDLVLTDQTGKPYDLRKRTAGRALLLYFGYTHCPDVCPTTMADLALALRRLPSGTARPDVVFVSTDPQRDTPGRLKSWLGLIDTRFTGLTGDFATIQHAAQRLGISVQAPQRQDDGSVTVSHGAEVLAFSPADDRAHVLFPSGTPEATYAADLPKVAAGRNR</sequence>
<dbReference type="PANTHER" id="PTHR12151">
    <property type="entry name" value="ELECTRON TRANSPORT PROTIN SCO1/SENC FAMILY MEMBER"/>
    <property type="match status" value="1"/>
</dbReference>
<proteinExistence type="inferred from homology"/>
<feature type="domain" description="Thioredoxin" evidence="4">
    <location>
        <begin position="55"/>
        <end position="223"/>
    </location>
</feature>
<organism evidence="5 6">
    <name type="scientific">Actinacidiphila epipremni</name>
    <dbReference type="NCBI Taxonomy" id="2053013"/>
    <lineage>
        <taxon>Bacteria</taxon>
        <taxon>Bacillati</taxon>
        <taxon>Actinomycetota</taxon>
        <taxon>Actinomycetes</taxon>
        <taxon>Kitasatosporales</taxon>
        <taxon>Streptomycetaceae</taxon>
        <taxon>Actinacidiphila</taxon>
    </lineage>
</organism>
<dbReference type="Gene3D" id="3.40.30.10">
    <property type="entry name" value="Glutaredoxin"/>
    <property type="match status" value="1"/>
</dbReference>
<protein>
    <submittedName>
        <fullName evidence="5">SCO family protein</fullName>
    </submittedName>
</protein>
<evidence type="ECO:0000259" key="4">
    <source>
        <dbReference type="PROSITE" id="PS51352"/>
    </source>
</evidence>
<comment type="similarity">
    <text evidence="1">Belongs to the SCO1/2 family.</text>
</comment>
<keyword evidence="2" id="KW-0186">Copper</keyword>
<dbReference type="PROSITE" id="PS51352">
    <property type="entry name" value="THIOREDOXIN_2"/>
    <property type="match status" value="1"/>
</dbReference>
<dbReference type="SUPFAM" id="SSF52833">
    <property type="entry name" value="Thioredoxin-like"/>
    <property type="match status" value="1"/>
</dbReference>
<evidence type="ECO:0000313" key="5">
    <source>
        <dbReference type="EMBL" id="NJP46341.1"/>
    </source>
</evidence>
<keyword evidence="6" id="KW-1185">Reference proteome</keyword>
<evidence type="ECO:0000313" key="6">
    <source>
        <dbReference type="Proteomes" id="UP000734511"/>
    </source>
</evidence>
<gene>
    <name evidence="5" type="ORF">HCN08_23460</name>
</gene>
<dbReference type="InterPro" id="IPR003782">
    <property type="entry name" value="SCO1/SenC"/>
</dbReference>
<accession>A0ABX0ZSW9</accession>
<keyword evidence="3" id="KW-0732">Signal</keyword>
<name>A0ABX0ZSW9_9ACTN</name>
<dbReference type="EMBL" id="JAATEJ010000021">
    <property type="protein sequence ID" value="NJP46341.1"/>
    <property type="molecule type" value="Genomic_DNA"/>
</dbReference>
<dbReference type="Pfam" id="PF02630">
    <property type="entry name" value="SCO1-SenC"/>
    <property type="match status" value="1"/>
</dbReference>
<comment type="caution">
    <text evidence="5">The sequence shown here is derived from an EMBL/GenBank/DDBJ whole genome shotgun (WGS) entry which is preliminary data.</text>
</comment>
<dbReference type="PROSITE" id="PS51257">
    <property type="entry name" value="PROKAR_LIPOPROTEIN"/>
    <property type="match status" value="1"/>
</dbReference>
<feature type="chain" id="PRO_5045106711" evidence="3">
    <location>
        <begin position="25"/>
        <end position="223"/>
    </location>
</feature>
<evidence type="ECO:0000256" key="3">
    <source>
        <dbReference type="SAM" id="SignalP"/>
    </source>
</evidence>
<dbReference type="Proteomes" id="UP000734511">
    <property type="component" value="Unassembled WGS sequence"/>
</dbReference>
<dbReference type="RefSeq" id="WP_167985201.1">
    <property type="nucleotide sequence ID" value="NZ_JAATEJ010000021.1"/>
</dbReference>